<name>A0ABW7N7M8_9BACT</name>
<keyword evidence="4 9" id="KW-0274">FAD</keyword>
<dbReference type="Proteomes" id="UP001610063">
    <property type="component" value="Unassembled WGS sequence"/>
</dbReference>
<dbReference type="PANTHER" id="PTHR46028:SF2">
    <property type="entry name" value="KYNURENINE 3-MONOOXYGENASE"/>
    <property type="match status" value="1"/>
</dbReference>
<gene>
    <name evidence="9" type="primary">kmo</name>
    <name evidence="11" type="ORF">ACHKAR_06175</name>
</gene>
<dbReference type="InterPro" id="IPR027545">
    <property type="entry name" value="Kynurenine_monooxygenase"/>
</dbReference>
<sequence length="443" mass="49894">MEHKEISILGAGLVGSLLAALLSQKGFGVDVFEMRGDPRSQKIGEGRSINLALSHRGITALKRAGVFEKIEPALIPMMGRMIHDLKGNLNFQSYGRASQHINSVSRSGLNNILIDHAESHGVNFHFDHKCSQVDLESVAMDFDDPSVRSVSSEVLIGADGAFSMLRRALEKTDRFNFHQHYIEHGYKELHIPAVNGTFAMEPNNLHIWPRGSFMLIALPNPDCSFTCTLFFPFEGDLSFDSLKDDASVLQFFETYFQDVLPLIPDLVAQFQTNPTASLVTIKTSPWVKNRSLLIGDASHAIVPFYGQGMNAGFEDCRLFMEWGEKLKFDWDKLLPYFSNHRKADADAIADLAMKNFVEMRDKVADERFVAIKKLESRLQEAYPDSWIPLYSMVTFSDIPYSKAKKLGELQEQIMRALPDDFDPMSHPLVPIIESFNALKKDVL</sequence>
<dbReference type="Pfam" id="PF01494">
    <property type="entry name" value="FAD_binding_3"/>
    <property type="match status" value="1"/>
</dbReference>
<evidence type="ECO:0000256" key="1">
    <source>
        <dbReference type="ARBA" id="ARBA00001974"/>
    </source>
</evidence>
<keyword evidence="7 9" id="KW-0503">Monooxygenase</keyword>
<evidence type="ECO:0000313" key="11">
    <source>
        <dbReference type="EMBL" id="MFH6983015.1"/>
    </source>
</evidence>
<dbReference type="HAMAP" id="MF_01971">
    <property type="entry name" value="Kynurenine_monooxygenase"/>
    <property type="match status" value="1"/>
</dbReference>
<accession>A0ABW7N7M8</accession>
<protein>
    <recommendedName>
        <fullName evidence="9">Kynurenine 3-monooxygenase</fullName>
        <ecNumber evidence="9">1.14.13.9</ecNumber>
    </recommendedName>
    <alternativeName>
        <fullName evidence="9">Kynurenine 3-hydroxylase</fullName>
    </alternativeName>
</protein>
<evidence type="ECO:0000256" key="2">
    <source>
        <dbReference type="ARBA" id="ARBA00022630"/>
    </source>
</evidence>
<dbReference type="EMBL" id="JBIPKE010000014">
    <property type="protein sequence ID" value="MFH6983015.1"/>
    <property type="molecule type" value="Genomic_DNA"/>
</dbReference>
<keyword evidence="5 9" id="KW-0521">NADP</keyword>
<evidence type="ECO:0000256" key="5">
    <source>
        <dbReference type="ARBA" id="ARBA00022857"/>
    </source>
</evidence>
<comment type="cofactor">
    <cofactor evidence="1 9">
        <name>FAD</name>
        <dbReference type="ChEBI" id="CHEBI:57692"/>
    </cofactor>
</comment>
<evidence type="ECO:0000256" key="6">
    <source>
        <dbReference type="ARBA" id="ARBA00023002"/>
    </source>
</evidence>
<dbReference type="InterPro" id="IPR002938">
    <property type="entry name" value="FAD-bd"/>
</dbReference>
<comment type="pathway">
    <text evidence="9">Cofactor biosynthesis; NAD(+) biosynthesis; quinolinate from L-kynurenine: step 1/3.</text>
</comment>
<comment type="catalytic activity">
    <reaction evidence="8 9">
        <text>L-kynurenine + NADPH + O2 + H(+) = 3-hydroxy-L-kynurenine + NADP(+) + H2O</text>
        <dbReference type="Rhea" id="RHEA:20545"/>
        <dbReference type="ChEBI" id="CHEBI:15377"/>
        <dbReference type="ChEBI" id="CHEBI:15378"/>
        <dbReference type="ChEBI" id="CHEBI:15379"/>
        <dbReference type="ChEBI" id="CHEBI:57783"/>
        <dbReference type="ChEBI" id="CHEBI:57959"/>
        <dbReference type="ChEBI" id="CHEBI:58125"/>
        <dbReference type="ChEBI" id="CHEBI:58349"/>
        <dbReference type="EC" id="1.14.13.9"/>
    </reaction>
</comment>
<evidence type="ECO:0000256" key="4">
    <source>
        <dbReference type="ARBA" id="ARBA00022827"/>
    </source>
</evidence>
<organism evidence="11 12">
    <name type="scientific">Marinoscillum luteum</name>
    <dbReference type="NCBI Taxonomy" id="861051"/>
    <lineage>
        <taxon>Bacteria</taxon>
        <taxon>Pseudomonadati</taxon>
        <taxon>Bacteroidota</taxon>
        <taxon>Cytophagia</taxon>
        <taxon>Cytophagales</taxon>
        <taxon>Reichenbachiellaceae</taxon>
        <taxon>Marinoscillum</taxon>
    </lineage>
</organism>
<keyword evidence="2 9" id="KW-0285">Flavoprotein</keyword>
<dbReference type="EC" id="1.14.13.9" evidence="9"/>
<keyword evidence="12" id="KW-1185">Reference proteome</keyword>
<keyword evidence="3 9" id="KW-0662">Pyridine nucleotide biosynthesis</keyword>
<comment type="similarity">
    <text evidence="9">Belongs to the aromatic-ring hydroxylase family. KMO subfamily.</text>
</comment>
<dbReference type="Gene3D" id="3.50.50.60">
    <property type="entry name" value="FAD/NAD(P)-binding domain"/>
    <property type="match status" value="1"/>
</dbReference>
<dbReference type="RefSeq" id="WP_395416611.1">
    <property type="nucleotide sequence ID" value="NZ_JBIPKE010000014.1"/>
</dbReference>
<dbReference type="SUPFAM" id="SSF51905">
    <property type="entry name" value="FAD/NAD(P)-binding domain"/>
    <property type="match status" value="1"/>
</dbReference>
<evidence type="ECO:0000256" key="8">
    <source>
        <dbReference type="ARBA" id="ARBA00047818"/>
    </source>
</evidence>
<dbReference type="PANTHER" id="PTHR46028">
    <property type="entry name" value="KYNURENINE 3-MONOOXYGENASE"/>
    <property type="match status" value="1"/>
</dbReference>
<evidence type="ECO:0000256" key="3">
    <source>
        <dbReference type="ARBA" id="ARBA00022642"/>
    </source>
</evidence>
<evidence type="ECO:0000313" key="12">
    <source>
        <dbReference type="Proteomes" id="UP001610063"/>
    </source>
</evidence>
<comment type="caution">
    <text evidence="11">The sequence shown here is derived from an EMBL/GenBank/DDBJ whole genome shotgun (WGS) entry which is preliminary data.</text>
</comment>
<feature type="domain" description="FAD-binding" evidence="10">
    <location>
        <begin position="6"/>
        <end position="316"/>
    </location>
</feature>
<comment type="function">
    <text evidence="9">Catalyzes the hydroxylation of L-kynurenine (L-Kyn) to form 3-hydroxy-L-kynurenine (L-3OHKyn). Required for synthesis of quinolinic acid.</text>
</comment>
<keyword evidence="6 9" id="KW-0560">Oxidoreductase</keyword>
<evidence type="ECO:0000256" key="7">
    <source>
        <dbReference type="ARBA" id="ARBA00023033"/>
    </source>
</evidence>
<proteinExistence type="inferred from homology"/>
<dbReference type="PRINTS" id="PR00420">
    <property type="entry name" value="RNGMNOXGNASE"/>
</dbReference>
<evidence type="ECO:0000256" key="9">
    <source>
        <dbReference type="HAMAP-Rule" id="MF_01971"/>
    </source>
</evidence>
<evidence type="ECO:0000259" key="10">
    <source>
        <dbReference type="Pfam" id="PF01494"/>
    </source>
</evidence>
<dbReference type="InterPro" id="IPR036188">
    <property type="entry name" value="FAD/NAD-bd_sf"/>
</dbReference>
<reference evidence="11 12" key="1">
    <citation type="journal article" date="2013" name="Int. J. Syst. Evol. Microbiol.">
        <title>Marinoscillum luteum sp. nov., isolated from marine sediment.</title>
        <authorList>
            <person name="Cha I.T."/>
            <person name="Park S.J."/>
            <person name="Kim S.J."/>
            <person name="Kim J.G."/>
            <person name="Jung M.Y."/>
            <person name="Shin K.S."/>
            <person name="Kwon K.K."/>
            <person name="Yang S.H."/>
            <person name="Seo Y.S."/>
            <person name="Rhee S.K."/>
        </authorList>
    </citation>
    <scope>NUCLEOTIDE SEQUENCE [LARGE SCALE GENOMIC DNA]</scope>
    <source>
        <strain evidence="11 12">KCTC 23939</strain>
    </source>
</reference>